<feature type="transmembrane region" description="Helical" evidence="1">
    <location>
        <begin position="6"/>
        <end position="25"/>
    </location>
</feature>
<keyword evidence="1" id="KW-0812">Transmembrane</keyword>
<feature type="transmembrane region" description="Helical" evidence="1">
    <location>
        <begin position="182"/>
        <end position="202"/>
    </location>
</feature>
<keyword evidence="1" id="KW-0472">Membrane</keyword>
<dbReference type="Proteomes" id="UP000614200">
    <property type="component" value="Unassembled WGS sequence"/>
</dbReference>
<dbReference type="EMBL" id="JADKNH010000012">
    <property type="protein sequence ID" value="MBF4695004.1"/>
    <property type="molecule type" value="Genomic_DNA"/>
</dbReference>
<sequence length="229" mass="23619">MLGTVVNTIAIVAGGLVGVLLKGGLPEKISQSIMQGMGLCIILIGMSGALSGTSYIMEIIFFVVIGTAVGEVIDIEKRLERLGDHLQSKYASEGSTFSKGFVTASLLYCVGAMAIMGALESGLNGNHEILFAKSILDGIISIIFASTLGVGVIFSAVTVFIYEGTITLAAGGLKQLLTDPVVTQMSATGGLLILGLGISMLGNIKLKIGNMLPSVLLPIVYALIKGLVV</sequence>
<accession>A0ABR9ZX05</accession>
<dbReference type="InterPro" id="IPR007563">
    <property type="entry name" value="DUF554"/>
</dbReference>
<reference evidence="2 3" key="1">
    <citation type="submission" date="2020-11" db="EMBL/GenBank/DDBJ databases">
        <title>Fusibacter basophilias sp. nov.</title>
        <authorList>
            <person name="Qiu D."/>
        </authorList>
    </citation>
    <scope>NUCLEOTIDE SEQUENCE [LARGE SCALE GENOMIC DNA]</scope>
    <source>
        <strain evidence="2 3">Q10-2</strain>
    </source>
</reference>
<feature type="transmembrane region" description="Helical" evidence="1">
    <location>
        <begin position="139"/>
        <end position="162"/>
    </location>
</feature>
<feature type="transmembrane region" description="Helical" evidence="1">
    <location>
        <begin position="32"/>
        <end position="50"/>
    </location>
</feature>
<name>A0ABR9ZX05_9FIRM</name>
<organism evidence="2 3">
    <name type="scientific">Fusibacter ferrireducens</name>
    <dbReference type="NCBI Taxonomy" id="2785058"/>
    <lineage>
        <taxon>Bacteria</taxon>
        <taxon>Bacillati</taxon>
        <taxon>Bacillota</taxon>
        <taxon>Clostridia</taxon>
        <taxon>Eubacteriales</taxon>
        <taxon>Eubacteriales Family XII. Incertae Sedis</taxon>
        <taxon>Fusibacter</taxon>
    </lineage>
</organism>
<proteinExistence type="predicted"/>
<dbReference type="Pfam" id="PF04474">
    <property type="entry name" value="DUF554"/>
    <property type="match status" value="1"/>
</dbReference>
<evidence type="ECO:0000313" key="3">
    <source>
        <dbReference type="Proteomes" id="UP000614200"/>
    </source>
</evidence>
<gene>
    <name evidence="2" type="ORF">ISU02_18040</name>
</gene>
<protein>
    <submittedName>
        <fullName evidence="2">DUF554 domain-containing protein</fullName>
    </submittedName>
</protein>
<feature type="transmembrane region" description="Helical" evidence="1">
    <location>
        <begin position="96"/>
        <end position="119"/>
    </location>
</feature>
<evidence type="ECO:0000313" key="2">
    <source>
        <dbReference type="EMBL" id="MBF4695004.1"/>
    </source>
</evidence>
<dbReference type="PANTHER" id="PTHR36111:SF2">
    <property type="entry name" value="INNER MEMBRANE PROTEIN"/>
    <property type="match status" value="1"/>
</dbReference>
<dbReference type="RefSeq" id="WP_194703247.1">
    <property type="nucleotide sequence ID" value="NZ_JADKNH010000012.1"/>
</dbReference>
<comment type="caution">
    <text evidence="2">The sequence shown here is derived from an EMBL/GenBank/DDBJ whole genome shotgun (WGS) entry which is preliminary data.</text>
</comment>
<evidence type="ECO:0000256" key="1">
    <source>
        <dbReference type="SAM" id="Phobius"/>
    </source>
</evidence>
<dbReference type="PANTHER" id="PTHR36111">
    <property type="entry name" value="INNER MEMBRANE PROTEIN-RELATED"/>
    <property type="match status" value="1"/>
</dbReference>
<keyword evidence="3" id="KW-1185">Reference proteome</keyword>
<keyword evidence="1" id="KW-1133">Transmembrane helix</keyword>